<dbReference type="PROSITE" id="PS00671">
    <property type="entry name" value="D_2_HYDROXYACID_DH_3"/>
    <property type="match status" value="1"/>
</dbReference>
<keyword evidence="8" id="KW-1185">Reference proteome</keyword>
<accession>A0A7Z2VFS6</accession>
<dbReference type="InterPro" id="IPR006140">
    <property type="entry name" value="D-isomer_DH_NAD-bd"/>
</dbReference>
<evidence type="ECO:0000256" key="1">
    <source>
        <dbReference type="ARBA" id="ARBA00005854"/>
    </source>
</evidence>
<dbReference type="Proteomes" id="UP000502248">
    <property type="component" value="Chromosome"/>
</dbReference>
<dbReference type="RefSeq" id="WP_169278413.1">
    <property type="nucleotide sequence ID" value="NZ_CP051680.1"/>
</dbReference>
<keyword evidence="3" id="KW-0520">NAD</keyword>
<dbReference type="SUPFAM" id="SSF51735">
    <property type="entry name" value="NAD(P)-binding Rossmann-fold domains"/>
    <property type="match status" value="1"/>
</dbReference>
<evidence type="ECO:0000313" key="7">
    <source>
        <dbReference type="EMBL" id="QJD82110.1"/>
    </source>
</evidence>
<dbReference type="GO" id="GO:0003714">
    <property type="term" value="F:transcription corepressor activity"/>
    <property type="evidence" value="ECO:0007669"/>
    <property type="project" value="InterPro"/>
</dbReference>
<dbReference type="GO" id="GO:0140297">
    <property type="term" value="F:DNA-binding transcription factor binding"/>
    <property type="evidence" value="ECO:0007669"/>
    <property type="project" value="TreeGrafter"/>
</dbReference>
<sequence>MKIVITDSNFTSDQSEREVLAGAGLTLERFNAKTIEEMKEAGKDATAVLVQFSPAPREVLESWKSCKLIVRYGIGYDNVDVQAATELGITVCNVPSYCLDEVADHTASLLLSGLRKIVAFDASVRRGEWNVEKVAKPIRKFDESIIGLVGFGRIGARVAARMRPFGFEIMAYDPYLSEDKATELGVKKAASLRELLSVADAVSLHSPLTAETHHMINEQSLSWMKPNAWIVNTSRGGLINTVDLARALLARKLDGAALDVFEREPLEADHPLRQCANVILTPHAAYYSDASIDNLQRQAAEEIVRFAKGEPLQSPVNRV</sequence>
<dbReference type="GO" id="GO:0016616">
    <property type="term" value="F:oxidoreductase activity, acting on the CH-OH group of donors, NAD or NADP as acceptor"/>
    <property type="evidence" value="ECO:0007669"/>
    <property type="project" value="InterPro"/>
</dbReference>
<dbReference type="Gene3D" id="3.40.50.720">
    <property type="entry name" value="NAD(P)-binding Rossmann-like Domain"/>
    <property type="match status" value="2"/>
</dbReference>
<dbReference type="CDD" id="cd05299">
    <property type="entry name" value="CtBP_dh"/>
    <property type="match status" value="1"/>
</dbReference>
<dbReference type="Pfam" id="PF00389">
    <property type="entry name" value="2-Hacid_dh"/>
    <property type="match status" value="1"/>
</dbReference>
<evidence type="ECO:0000313" key="8">
    <source>
        <dbReference type="Proteomes" id="UP000502248"/>
    </source>
</evidence>
<organism evidence="7 8">
    <name type="scientific">Cohnella herbarum</name>
    <dbReference type="NCBI Taxonomy" id="2728023"/>
    <lineage>
        <taxon>Bacteria</taxon>
        <taxon>Bacillati</taxon>
        <taxon>Bacillota</taxon>
        <taxon>Bacilli</taxon>
        <taxon>Bacillales</taxon>
        <taxon>Paenibacillaceae</taxon>
        <taxon>Cohnella</taxon>
    </lineage>
</organism>
<evidence type="ECO:0000259" key="6">
    <source>
        <dbReference type="Pfam" id="PF02826"/>
    </source>
</evidence>
<dbReference type="GO" id="GO:0006357">
    <property type="term" value="P:regulation of transcription by RNA polymerase II"/>
    <property type="evidence" value="ECO:0007669"/>
    <property type="project" value="TreeGrafter"/>
</dbReference>
<protein>
    <submittedName>
        <fullName evidence="7">C-terminal binding protein</fullName>
    </submittedName>
</protein>
<feature type="domain" description="D-isomer specific 2-hydroxyacid dehydrogenase NAD-binding" evidence="6">
    <location>
        <begin position="108"/>
        <end position="285"/>
    </location>
</feature>
<keyword evidence="2 4" id="KW-0560">Oxidoreductase</keyword>
<name>A0A7Z2VFS6_9BACL</name>
<dbReference type="Pfam" id="PF02826">
    <property type="entry name" value="2-Hacid_dh_C"/>
    <property type="match status" value="1"/>
</dbReference>
<reference evidence="7 8" key="1">
    <citation type="submission" date="2020-04" db="EMBL/GenBank/DDBJ databases">
        <title>Genome sequencing of novel species.</title>
        <authorList>
            <person name="Heo J."/>
            <person name="Kim S.-J."/>
            <person name="Kim J.-S."/>
            <person name="Hong S.-B."/>
            <person name="Kwon S.-W."/>
        </authorList>
    </citation>
    <scope>NUCLEOTIDE SEQUENCE [LARGE SCALE GENOMIC DNA]</scope>
    <source>
        <strain evidence="7 8">MFER-1</strain>
    </source>
</reference>
<evidence type="ECO:0000256" key="4">
    <source>
        <dbReference type="RuleBase" id="RU003719"/>
    </source>
</evidence>
<evidence type="ECO:0000256" key="2">
    <source>
        <dbReference type="ARBA" id="ARBA00023002"/>
    </source>
</evidence>
<dbReference type="InterPro" id="IPR029753">
    <property type="entry name" value="D-isomer_DH_CS"/>
</dbReference>
<dbReference type="InterPro" id="IPR036291">
    <property type="entry name" value="NAD(P)-bd_dom_sf"/>
</dbReference>
<comment type="similarity">
    <text evidence="1 4">Belongs to the D-isomer specific 2-hydroxyacid dehydrogenase family.</text>
</comment>
<dbReference type="EMBL" id="CP051680">
    <property type="protein sequence ID" value="QJD82110.1"/>
    <property type="molecule type" value="Genomic_DNA"/>
</dbReference>
<dbReference type="InterPro" id="IPR006139">
    <property type="entry name" value="D-isomer_2_OHA_DH_cat_dom"/>
</dbReference>
<dbReference type="KEGG" id="cheb:HH215_02225"/>
<dbReference type="InterPro" id="IPR051638">
    <property type="entry name" value="CTBP_dehydrogenase"/>
</dbReference>
<dbReference type="SUPFAM" id="SSF52283">
    <property type="entry name" value="Formate/glycerate dehydrogenase catalytic domain-like"/>
    <property type="match status" value="1"/>
</dbReference>
<dbReference type="FunFam" id="3.40.50.720:FF:000203">
    <property type="entry name" value="D-3-phosphoglycerate dehydrogenase (SerA)"/>
    <property type="match status" value="1"/>
</dbReference>
<dbReference type="GO" id="GO:0001221">
    <property type="term" value="F:transcription coregulator binding"/>
    <property type="evidence" value="ECO:0007669"/>
    <property type="project" value="TreeGrafter"/>
</dbReference>
<dbReference type="InterPro" id="IPR043322">
    <property type="entry name" value="CtBP"/>
</dbReference>
<proteinExistence type="inferred from homology"/>
<dbReference type="GO" id="GO:0051287">
    <property type="term" value="F:NAD binding"/>
    <property type="evidence" value="ECO:0007669"/>
    <property type="project" value="InterPro"/>
</dbReference>
<dbReference type="PANTHER" id="PTHR46029:SF7">
    <property type="entry name" value="C-TERMINAL-BINDING PROTEIN"/>
    <property type="match status" value="1"/>
</dbReference>
<feature type="domain" description="D-isomer specific 2-hydroxyacid dehydrogenase catalytic" evidence="5">
    <location>
        <begin position="13"/>
        <end position="317"/>
    </location>
</feature>
<gene>
    <name evidence="7" type="ORF">HH215_02225</name>
</gene>
<evidence type="ECO:0000256" key="3">
    <source>
        <dbReference type="ARBA" id="ARBA00023027"/>
    </source>
</evidence>
<dbReference type="PANTHER" id="PTHR46029">
    <property type="entry name" value="C-TERMINAL-BINDING PROTEIN"/>
    <property type="match status" value="1"/>
</dbReference>
<evidence type="ECO:0000259" key="5">
    <source>
        <dbReference type="Pfam" id="PF00389"/>
    </source>
</evidence>
<dbReference type="AlphaFoldDB" id="A0A7Z2VFS6"/>
<dbReference type="PROSITE" id="PS00670">
    <property type="entry name" value="D_2_HYDROXYACID_DH_2"/>
    <property type="match status" value="1"/>
</dbReference>